<organism evidence="1 2">
    <name type="scientific">Cinara cedri</name>
    <dbReference type="NCBI Taxonomy" id="506608"/>
    <lineage>
        <taxon>Eukaryota</taxon>
        <taxon>Metazoa</taxon>
        <taxon>Ecdysozoa</taxon>
        <taxon>Arthropoda</taxon>
        <taxon>Hexapoda</taxon>
        <taxon>Insecta</taxon>
        <taxon>Pterygota</taxon>
        <taxon>Neoptera</taxon>
        <taxon>Paraneoptera</taxon>
        <taxon>Hemiptera</taxon>
        <taxon>Sternorrhyncha</taxon>
        <taxon>Aphidomorpha</taxon>
        <taxon>Aphidoidea</taxon>
        <taxon>Aphididae</taxon>
        <taxon>Lachninae</taxon>
        <taxon>Cinara</taxon>
    </lineage>
</organism>
<dbReference type="Proteomes" id="UP000325440">
    <property type="component" value="Unassembled WGS sequence"/>
</dbReference>
<proteinExistence type="predicted"/>
<dbReference type="OrthoDB" id="6599060at2759"/>
<sequence length="122" mass="14148">MEKNPFTDLRRLHNENLNETSHWFKLFSGLLFLPIHKATDAFVDLMSICPPQDACTAFGDYIFDNYIEGQFLMEIWLHPINTNIKTTNGAEIFHQGFNSEFYAPNPSVFMVIDVIEIFISIQ</sequence>
<evidence type="ECO:0000313" key="2">
    <source>
        <dbReference type="Proteomes" id="UP000325440"/>
    </source>
</evidence>
<name>A0A5E4MAN1_9HEMI</name>
<protein>
    <submittedName>
        <fullName evidence="1">Uncharacterized protein</fullName>
    </submittedName>
</protein>
<accession>A0A5E4MAN1</accession>
<reference evidence="1 2" key="1">
    <citation type="submission" date="2019-08" db="EMBL/GenBank/DDBJ databases">
        <authorList>
            <person name="Alioto T."/>
            <person name="Alioto T."/>
            <person name="Gomez Garrido J."/>
        </authorList>
    </citation>
    <scope>NUCLEOTIDE SEQUENCE [LARGE SCALE GENOMIC DNA]</scope>
</reference>
<dbReference type="AlphaFoldDB" id="A0A5E4MAN1"/>
<dbReference type="EMBL" id="CABPRJ010000481">
    <property type="protein sequence ID" value="VVC28529.1"/>
    <property type="molecule type" value="Genomic_DNA"/>
</dbReference>
<evidence type="ECO:0000313" key="1">
    <source>
        <dbReference type="EMBL" id="VVC28529.1"/>
    </source>
</evidence>
<gene>
    <name evidence="1" type="ORF">CINCED_3A011477</name>
</gene>
<keyword evidence="2" id="KW-1185">Reference proteome</keyword>